<dbReference type="PANTHER" id="PTHR18947">
    <property type="entry name" value="HOOK PROTEINS"/>
    <property type="match status" value="1"/>
</dbReference>
<feature type="compositionally biased region" description="Basic and acidic residues" evidence="2">
    <location>
        <begin position="313"/>
        <end position="328"/>
    </location>
</feature>
<accession>A0ABN7UHG2</accession>
<keyword evidence="1" id="KW-0175">Coiled coil</keyword>
<feature type="compositionally biased region" description="Basic and acidic residues" evidence="2">
    <location>
        <begin position="346"/>
        <end position="361"/>
    </location>
</feature>
<comment type="caution">
    <text evidence="3">The sequence shown here is derived from an EMBL/GenBank/DDBJ whole genome shotgun (WGS) entry which is preliminary data.</text>
</comment>
<proteinExistence type="predicted"/>
<name>A0ABN7UHG2_GIGMA</name>
<organism evidence="3 4">
    <name type="scientific">Gigaspora margarita</name>
    <dbReference type="NCBI Taxonomy" id="4874"/>
    <lineage>
        <taxon>Eukaryota</taxon>
        <taxon>Fungi</taxon>
        <taxon>Fungi incertae sedis</taxon>
        <taxon>Mucoromycota</taxon>
        <taxon>Glomeromycotina</taxon>
        <taxon>Glomeromycetes</taxon>
        <taxon>Diversisporales</taxon>
        <taxon>Gigasporaceae</taxon>
        <taxon>Gigaspora</taxon>
    </lineage>
</organism>
<dbReference type="Proteomes" id="UP000789901">
    <property type="component" value="Unassembled WGS sequence"/>
</dbReference>
<keyword evidence="4" id="KW-1185">Reference proteome</keyword>
<dbReference type="EMBL" id="CAJVQB010003106">
    <property type="protein sequence ID" value="CAG8597813.1"/>
    <property type="molecule type" value="Genomic_DNA"/>
</dbReference>
<protein>
    <submittedName>
        <fullName evidence="3">12432_t:CDS:1</fullName>
    </submittedName>
</protein>
<dbReference type="PANTHER" id="PTHR18947:SF28">
    <property type="entry name" value="GIRDIN, ISOFORM A"/>
    <property type="match status" value="1"/>
</dbReference>
<feature type="non-terminal residue" evidence="3">
    <location>
        <position position="1"/>
    </location>
</feature>
<reference evidence="3 4" key="1">
    <citation type="submission" date="2021-06" db="EMBL/GenBank/DDBJ databases">
        <authorList>
            <person name="Kallberg Y."/>
            <person name="Tangrot J."/>
            <person name="Rosling A."/>
        </authorList>
    </citation>
    <scope>NUCLEOTIDE SEQUENCE [LARGE SCALE GENOMIC DNA]</scope>
    <source>
        <strain evidence="3 4">120-4 pot B 10/14</strain>
    </source>
</reference>
<sequence length="402" mass="46437">MEWKYAQQKDYNKLKQDNVRLEWEYNKLNRMHEISITEAIVEKHTLKCEAIEFKEIARHAKEQHIIAQASLEILTLENRLLTTESKLLQQEVKKLTEENSNLEEELDKFKMENEQLQHELEDAKTKTSSLSSENELFTKKIDELTKVVEKIKSERDIIATARNELQGTLNYITNDNNKLRKETNELHVKIGYCNKKKLTEENSNLEEELDKFKMENEQLQHELEGAKTKTLSLSSENGILTKKIDELTKLVETIKSERDIIVTARNELQGTLNYITNDNNKLRKETNELHVKIALLQNSCTDFNDAGPPLEQMNDHETTGVDSVKDADSENSSSQSKRRVTFAETETSKKRVRVDKGETPKVGRKLRSSNRSRTTTSKMPDTTEPTIVIELPLEPVTKNPVL</sequence>
<dbReference type="Gene3D" id="6.10.250.3110">
    <property type="match status" value="1"/>
</dbReference>
<evidence type="ECO:0000313" key="4">
    <source>
        <dbReference type="Proteomes" id="UP000789901"/>
    </source>
</evidence>
<evidence type="ECO:0000256" key="1">
    <source>
        <dbReference type="SAM" id="Coils"/>
    </source>
</evidence>
<evidence type="ECO:0000313" key="3">
    <source>
        <dbReference type="EMBL" id="CAG8597813.1"/>
    </source>
</evidence>
<evidence type="ECO:0000256" key="2">
    <source>
        <dbReference type="SAM" id="MobiDB-lite"/>
    </source>
</evidence>
<feature type="coiled-coil region" evidence="1">
    <location>
        <begin position="71"/>
        <end position="229"/>
    </location>
</feature>
<feature type="non-terminal residue" evidence="3">
    <location>
        <position position="402"/>
    </location>
</feature>
<feature type="region of interest" description="Disordered" evidence="2">
    <location>
        <begin position="304"/>
        <end position="385"/>
    </location>
</feature>
<gene>
    <name evidence="3" type="ORF">GMARGA_LOCUS6731</name>
</gene>